<dbReference type="InterPro" id="IPR036390">
    <property type="entry name" value="WH_DNA-bd_sf"/>
</dbReference>
<keyword evidence="2" id="KW-0238">DNA-binding</keyword>
<dbReference type="PANTHER" id="PTHR33164">
    <property type="entry name" value="TRANSCRIPTIONAL REGULATOR, MARR FAMILY"/>
    <property type="match status" value="1"/>
</dbReference>
<keyword evidence="3" id="KW-0804">Transcription</keyword>
<keyword evidence="1" id="KW-0805">Transcription regulation</keyword>
<protein>
    <submittedName>
        <fullName evidence="5">MarR family transcriptional regulator</fullName>
    </submittedName>
</protein>
<proteinExistence type="predicted"/>
<comment type="caution">
    <text evidence="5">The sequence shown here is derived from an EMBL/GenBank/DDBJ whole genome shotgun (WGS) entry which is preliminary data.</text>
</comment>
<dbReference type="PANTHER" id="PTHR33164:SF64">
    <property type="entry name" value="TRANSCRIPTIONAL REGULATOR SLYA"/>
    <property type="match status" value="1"/>
</dbReference>
<dbReference type="Pfam" id="PF01047">
    <property type="entry name" value="MarR"/>
    <property type="match status" value="1"/>
</dbReference>
<name>A0ABS7BXC0_9BACL</name>
<gene>
    <name evidence="5" type="ORF">K0U00_04430</name>
</gene>
<sequence>MSSEFKESRDSPGFLLWQTTNIWQREIRRVLEPLELTHPQFVLLFSCQWLNGKGSDGGVTQVQLANHAQMDVNVTSQVLRTLEKKGYIKRSPHSIDTRAKVITMTAPGNDLATRAVQVVEAADRAFFESIGDDKGQLIDLLLQLVKRHNS</sequence>
<dbReference type="InterPro" id="IPR036388">
    <property type="entry name" value="WH-like_DNA-bd_sf"/>
</dbReference>
<dbReference type="Proteomes" id="UP001519887">
    <property type="component" value="Unassembled WGS sequence"/>
</dbReference>
<dbReference type="EMBL" id="JAHZIK010000056">
    <property type="protein sequence ID" value="MBW7453279.1"/>
    <property type="molecule type" value="Genomic_DNA"/>
</dbReference>
<evidence type="ECO:0000256" key="1">
    <source>
        <dbReference type="ARBA" id="ARBA00023015"/>
    </source>
</evidence>
<dbReference type="InterPro" id="IPR039422">
    <property type="entry name" value="MarR/SlyA-like"/>
</dbReference>
<evidence type="ECO:0000313" key="6">
    <source>
        <dbReference type="Proteomes" id="UP001519887"/>
    </source>
</evidence>
<dbReference type="SUPFAM" id="SSF46785">
    <property type="entry name" value="Winged helix' DNA-binding domain"/>
    <property type="match status" value="1"/>
</dbReference>
<keyword evidence="6" id="KW-1185">Reference proteome</keyword>
<dbReference type="RefSeq" id="WP_210039245.1">
    <property type="nucleotide sequence ID" value="NZ_JBHLVU010000043.1"/>
</dbReference>
<evidence type="ECO:0000259" key="4">
    <source>
        <dbReference type="PROSITE" id="PS50995"/>
    </source>
</evidence>
<dbReference type="PROSITE" id="PS50995">
    <property type="entry name" value="HTH_MARR_2"/>
    <property type="match status" value="1"/>
</dbReference>
<evidence type="ECO:0000256" key="3">
    <source>
        <dbReference type="ARBA" id="ARBA00023163"/>
    </source>
</evidence>
<organism evidence="5 6">
    <name type="scientific">Paenibacillus sepulcri</name>
    <dbReference type="NCBI Taxonomy" id="359917"/>
    <lineage>
        <taxon>Bacteria</taxon>
        <taxon>Bacillati</taxon>
        <taxon>Bacillota</taxon>
        <taxon>Bacilli</taxon>
        <taxon>Bacillales</taxon>
        <taxon>Paenibacillaceae</taxon>
        <taxon>Paenibacillus</taxon>
    </lineage>
</organism>
<dbReference type="SMART" id="SM00347">
    <property type="entry name" value="HTH_MARR"/>
    <property type="match status" value="1"/>
</dbReference>
<reference evidence="5 6" key="1">
    <citation type="submission" date="2021-07" db="EMBL/GenBank/DDBJ databases">
        <title>Paenibacillus radiodurans sp. nov., isolated from the southeastern edge of Tengger Desert.</title>
        <authorList>
            <person name="Zhang G."/>
        </authorList>
    </citation>
    <scope>NUCLEOTIDE SEQUENCE [LARGE SCALE GENOMIC DNA]</scope>
    <source>
        <strain evidence="5 6">CCM 7311</strain>
    </source>
</reference>
<dbReference type="InterPro" id="IPR000835">
    <property type="entry name" value="HTH_MarR-typ"/>
</dbReference>
<dbReference type="Gene3D" id="1.10.10.10">
    <property type="entry name" value="Winged helix-like DNA-binding domain superfamily/Winged helix DNA-binding domain"/>
    <property type="match status" value="1"/>
</dbReference>
<evidence type="ECO:0000256" key="2">
    <source>
        <dbReference type="ARBA" id="ARBA00023125"/>
    </source>
</evidence>
<accession>A0ABS7BXC0</accession>
<feature type="domain" description="HTH marR-type" evidence="4">
    <location>
        <begin position="1"/>
        <end position="150"/>
    </location>
</feature>
<evidence type="ECO:0000313" key="5">
    <source>
        <dbReference type="EMBL" id="MBW7453279.1"/>
    </source>
</evidence>